<accession>A0A150WCG3</accession>
<gene>
    <name evidence="12" type="ORF">AZI85_11045</name>
</gene>
<dbReference type="PANTHER" id="PTHR30566:SF25">
    <property type="entry name" value="INNER MEMBRANE PROTEIN"/>
    <property type="match status" value="1"/>
</dbReference>
<dbReference type="GO" id="GO:0008381">
    <property type="term" value="F:mechanosensitive monoatomic ion channel activity"/>
    <property type="evidence" value="ECO:0007669"/>
    <property type="project" value="UniProtKB-ARBA"/>
</dbReference>
<evidence type="ECO:0000313" key="12">
    <source>
        <dbReference type="EMBL" id="KYG60542.1"/>
    </source>
</evidence>
<evidence type="ECO:0000259" key="11">
    <source>
        <dbReference type="Pfam" id="PF21088"/>
    </source>
</evidence>
<evidence type="ECO:0000256" key="5">
    <source>
        <dbReference type="ARBA" id="ARBA00022989"/>
    </source>
</evidence>
<evidence type="ECO:0000313" key="13">
    <source>
        <dbReference type="Proteomes" id="UP000075391"/>
    </source>
</evidence>
<dbReference type="RefSeq" id="WP_063244823.1">
    <property type="nucleotide sequence ID" value="NZ_CP168967.1"/>
</dbReference>
<feature type="transmembrane region" description="Helical" evidence="8">
    <location>
        <begin position="65"/>
        <end position="84"/>
    </location>
</feature>
<name>A0A150WCG3_BDEBC</name>
<evidence type="ECO:0008006" key="14">
    <source>
        <dbReference type="Google" id="ProtNLM"/>
    </source>
</evidence>
<feature type="transmembrane region" description="Helical" evidence="8">
    <location>
        <begin position="166"/>
        <end position="187"/>
    </location>
</feature>
<dbReference type="Pfam" id="PF21088">
    <property type="entry name" value="MS_channel_1st"/>
    <property type="match status" value="1"/>
</dbReference>
<feature type="transmembrane region" description="Helical" evidence="8">
    <location>
        <begin position="24"/>
        <end position="44"/>
    </location>
</feature>
<evidence type="ECO:0000259" key="9">
    <source>
        <dbReference type="Pfam" id="PF00924"/>
    </source>
</evidence>
<evidence type="ECO:0000259" key="10">
    <source>
        <dbReference type="Pfam" id="PF21082"/>
    </source>
</evidence>
<evidence type="ECO:0000256" key="1">
    <source>
        <dbReference type="ARBA" id="ARBA00004651"/>
    </source>
</evidence>
<dbReference type="AlphaFoldDB" id="A0A150WCG3"/>
<keyword evidence="5 8" id="KW-1133">Transmembrane helix</keyword>
<keyword evidence="6 8" id="KW-0472">Membrane</keyword>
<dbReference type="InterPro" id="IPR010920">
    <property type="entry name" value="LSM_dom_sf"/>
</dbReference>
<feature type="domain" description="Mechanosensitive ion channel MscS C-terminal" evidence="10">
    <location>
        <begin position="265"/>
        <end position="346"/>
    </location>
</feature>
<comment type="caution">
    <text evidence="12">The sequence shown here is derived from an EMBL/GenBank/DDBJ whole genome shotgun (WGS) entry which is preliminary data.</text>
</comment>
<dbReference type="SUPFAM" id="SSF50182">
    <property type="entry name" value="Sm-like ribonucleoproteins"/>
    <property type="match status" value="1"/>
</dbReference>
<dbReference type="GO" id="GO:0005886">
    <property type="term" value="C:plasma membrane"/>
    <property type="evidence" value="ECO:0007669"/>
    <property type="project" value="UniProtKB-SubCell"/>
</dbReference>
<evidence type="ECO:0000256" key="3">
    <source>
        <dbReference type="ARBA" id="ARBA00022475"/>
    </source>
</evidence>
<evidence type="ECO:0000256" key="8">
    <source>
        <dbReference type="SAM" id="Phobius"/>
    </source>
</evidence>
<dbReference type="InterPro" id="IPR049278">
    <property type="entry name" value="MS_channel_C"/>
</dbReference>
<sequence length="386" mass="42684">MFEDFQNSKMMHDLQVVAAAGGPWPWVFALIGAILGTLVIKAILKAIAPRLTYITSRTSRQLDDILAACLTSTKSWFIFVWIFVPILHAMNADDRVLALGKALLVFATAFQIALWGLFAIHRWRDNYLKKKTGTNSSTVSAMGIITTVLQGTLIVALVLISLSNLGVNIGALLAGLGVGGIAVALAAQNILGDMFASLSIVLDKPFEVGDFITVGPQMGTVENIGIKTTRVRSLSGEELVFSNRDLLDSRIQNFKRMWKRRVPLRFSVPHTTPLPVIRQIPGWISEIVKRQKDIELERSHLDALGSSSVEFEFVYWVQTPDFNAHMDIKQNILWGIQEKLQSQNVRLALPGQSLYIEALPEVVEKNYAENTPSDPKKTPSGPALDH</sequence>
<dbReference type="InterPro" id="IPR023408">
    <property type="entry name" value="MscS_beta-dom_sf"/>
</dbReference>
<reference evidence="12 13" key="1">
    <citation type="submission" date="2016-03" db="EMBL/GenBank/DDBJ databases">
        <authorList>
            <person name="Ploux O."/>
        </authorList>
    </citation>
    <scope>NUCLEOTIDE SEQUENCE [LARGE SCALE GENOMIC DNA]</scope>
    <source>
        <strain evidence="12 13">BER2</strain>
    </source>
</reference>
<keyword evidence="3" id="KW-1003">Cell membrane</keyword>
<feature type="transmembrane region" description="Helical" evidence="8">
    <location>
        <begin position="96"/>
        <end position="118"/>
    </location>
</feature>
<feature type="region of interest" description="Disordered" evidence="7">
    <location>
        <begin position="367"/>
        <end position="386"/>
    </location>
</feature>
<feature type="domain" description="Mechanosensitive ion channel MscS" evidence="9">
    <location>
        <begin position="189"/>
        <end position="256"/>
    </location>
</feature>
<evidence type="ECO:0000256" key="4">
    <source>
        <dbReference type="ARBA" id="ARBA00022692"/>
    </source>
</evidence>
<proteinExistence type="inferred from homology"/>
<dbReference type="Proteomes" id="UP000075391">
    <property type="component" value="Unassembled WGS sequence"/>
</dbReference>
<dbReference type="InterPro" id="IPR011066">
    <property type="entry name" value="MscS_channel_C_sf"/>
</dbReference>
<dbReference type="Pfam" id="PF00924">
    <property type="entry name" value="MS_channel_2nd"/>
    <property type="match status" value="1"/>
</dbReference>
<dbReference type="SUPFAM" id="SSF82861">
    <property type="entry name" value="Mechanosensitive channel protein MscS (YggB), transmembrane region"/>
    <property type="match status" value="1"/>
</dbReference>
<protein>
    <recommendedName>
        <fullName evidence="14">Mechanosensitive ion channel protein MscS</fullName>
    </recommendedName>
</protein>
<dbReference type="InterPro" id="IPR011014">
    <property type="entry name" value="MscS_channel_TM-2"/>
</dbReference>
<organism evidence="12 13">
    <name type="scientific">Bdellovibrio bacteriovorus</name>
    <dbReference type="NCBI Taxonomy" id="959"/>
    <lineage>
        <taxon>Bacteria</taxon>
        <taxon>Pseudomonadati</taxon>
        <taxon>Bdellovibrionota</taxon>
        <taxon>Bdellovibrionia</taxon>
        <taxon>Bdellovibrionales</taxon>
        <taxon>Pseudobdellovibrionaceae</taxon>
        <taxon>Bdellovibrio</taxon>
    </lineage>
</organism>
<feature type="domain" description="Mechanosensitive ion channel transmembrane helices 2/3" evidence="11">
    <location>
        <begin position="153"/>
        <end position="188"/>
    </location>
</feature>
<dbReference type="Gene3D" id="1.10.287.1260">
    <property type="match status" value="1"/>
</dbReference>
<dbReference type="Pfam" id="PF21082">
    <property type="entry name" value="MS_channel_3rd"/>
    <property type="match status" value="1"/>
</dbReference>
<dbReference type="PANTHER" id="PTHR30566">
    <property type="entry name" value="YNAI-RELATED MECHANOSENSITIVE ION CHANNEL"/>
    <property type="match status" value="1"/>
</dbReference>
<evidence type="ECO:0000256" key="7">
    <source>
        <dbReference type="SAM" id="MobiDB-lite"/>
    </source>
</evidence>
<dbReference type="Gene3D" id="3.30.70.100">
    <property type="match status" value="1"/>
</dbReference>
<keyword evidence="4 8" id="KW-0812">Transmembrane</keyword>
<dbReference type="SUPFAM" id="SSF82689">
    <property type="entry name" value="Mechanosensitive channel protein MscS (YggB), C-terminal domain"/>
    <property type="match status" value="1"/>
</dbReference>
<evidence type="ECO:0000256" key="2">
    <source>
        <dbReference type="ARBA" id="ARBA00008017"/>
    </source>
</evidence>
<feature type="transmembrane region" description="Helical" evidence="8">
    <location>
        <begin position="139"/>
        <end position="160"/>
    </location>
</feature>
<dbReference type="InterPro" id="IPR049142">
    <property type="entry name" value="MS_channel_1st"/>
</dbReference>
<comment type="subcellular location">
    <subcellularLocation>
        <location evidence="1">Cell membrane</location>
        <topology evidence="1">Multi-pass membrane protein</topology>
    </subcellularLocation>
</comment>
<dbReference type="InterPro" id="IPR006685">
    <property type="entry name" value="MscS_channel_2nd"/>
</dbReference>
<dbReference type="EMBL" id="LUKF01000019">
    <property type="protein sequence ID" value="KYG60542.1"/>
    <property type="molecule type" value="Genomic_DNA"/>
</dbReference>
<comment type="similarity">
    <text evidence="2">Belongs to the MscS (TC 1.A.23) family.</text>
</comment>
<dbReference type="Gene3D" id="2.30.30.60">
    <property type="match status" value="1"/>
</dbReference>
<evidence type="ECO:0000256" key="6">
    <source>
        <dbReference type="ARBA" id="ARBA00023136"/>
    </source>
</evidence>